<dbReference type="VEuPathDB" id="FungiDB:RhiirFUN_015129"/>
<organism evidence="1 2">
    <name type="scientific">Rhizophagus irregularis</name>
    <dbReference type="NCBI Taxonomy" id="588596"/>
    <lineage>
        <taxon>Eukaryota</taxon>
        <taxon>Fungi</taxon>
        <taxon>Fungi incertae sedis</taxon>
        <taxon>Mucoromycota</taxon>
        <taxon>Glomeromycotina</taxon>
        <taxon>Glomeromycetes</taxon>
        <taxon>Glomerales</taxon>
        <taxon>Glomeraceae</taxon>
        <taxon>Rhizophagus</taxon>
    </lineage>
</organism>
<dbReference type="OrthoDB" id="2440346at2759"/>
<sequence length="195" mass="22728">MDNINLNKENTLPKSIISRQNRLRVLQELQTSDNLKEQALELKVFPEDCKILIIELMEALIKRYLNAIMLPKTDSNPRVTTFEPGHKNHNLNTLTAIFAPSYHSLPESVMNRIKFYINNSPGMGSFMIRNLLIAEFPQQTFLERDVINAIQYFKQDNSHSEVNDPDNDAFWLLEMLENQQKKDPRMFIAKKIHQG</sequence>
<evidence type="ECO:0000313" key="2">
    <source>
        <dbReference type="Proteomes" id="UP000684084"/>
    </source>
</evidence>
<evidence type="ECO:0000313" key="1">
    <source>
        <dbReference type="EMBL" id="CAB5373935.1"/>
    </source>
</evidence>
<dbReference type="EMBL" id="CAGKOT010000032">
    <property type="protein sequence ID" value="CAB5373935.1"/>
    <property type="molecule type" value="Genomic_DNA"/>
</dbReference>
<protein>
    <submittedName>
        <fullName evidence="1">Uncharacterized protein</fullName>
    </submittedName>
</protein>
<proteinExistence type="predicted"/>
<reference evidence="1" key="1">
    <citation type="submission" date="2020-05" db="EMBL/GenBank/DDBJ databases">
        <authorList>
            <person name="Rincon C."/>
            <person name="Sanders R I."/>
            <person name="Robbins C."/>
            <person name="Chaturvedi A."/>
        </authorList>
    </citation>
    <scope>NUCLEOTIDE SEQUENCE</scope>
    <source>
        <strain evidence="1">CHB12</strain>
    </source>
</reference>
<accession>A0A915ZF93</accession>
<name>A0A915ZF93_9GLOM</name>
<dbReference type="AlphaFoldDB" id="A0A915ZF93"/>
<gene>
    <name evidence="1" type="ORF">CHRIB12_LOCUS14232</name>
</gene>
<dbReference type="Proteomes" id="UP000684084">
    <property type="component" value="Unassembled WGS sequence"/>
</dbReference>
<comment type="caution">
    <text evidence="1">The sequence shown here is derived from an EMBL/GenBank/DDBJ whole genome shotgun (WGS) entry which is preliminary data.</text>
</comment>